<accession>M5AAI6</accession>
<sequence length="31" mass="3374">MSMHQLTKTGLASIFFGAAMGLVSVSRLKKY</sequence>
<feature type="transmembrane region" description="Helical" evidence="1">
    <location>
        <begin position="6"/>
        <end position="25"/>
    </location>
</feature>
<keyword evidence="1" id="KW-0472">Membrane</keyword>
<dbReference type="KEGG" id="lbk:LVISKB_0153"/>
<name>M5AAI6_LEVBR</name>
<dbReference type="EMBL" id="AP012167">
    <property type="protein sequence ID" value="BAN05788.1"/>
    <property type="molecule type" value="Genomic_DNA"/>
</dbReference>
<gene>
    <name evidence="2" type="ORF">LVISKB_0153</name>
</gene>
<proteinExistence type="predicted"/>
<reference evidence="2 3" key="1">
    <citation type="journal article" date="2013" name="PLoS ONE">
        <title>Genomic Analysis by Deep Sequencing of the Probiotic Lactobacillus brevis KB290 Harboring Nine Plasmids Reveals Genomic Stability.</title>
        <authorList>
            <person name="Fukao M."/>
            <person name="Oshima K."/>
            <person name="Morita H."/>
            <person name="Toh H."/>
            <person name="Suda W."/>
            <person name="Kim S.W."/>
            <person name="Suzuki S."/>
            <person name="Yakabe T."/>
            <person name="Hattori M."/>
            <person name="Yajima N."/>
        </authorList>
    </citation>
    <scope>NUCLEOTIDE SEQUENCE [LARGE SCALE GENOMIC DNA]</scope>
    <source>
        <strain evidence="2 3">KB290</strain>
    </source>
</reference>
<keyword evidence="1" id="KW-0812">Transmembrane</keyword>
<dbReference type="Proteomes" id="UP000012042">
    <property type="component" value="Chromosome"/>
</dbReference>
<dbReference type="AlphaFoldDB" id="M5AAI6"/>
<keyword evidence="1" id="KW-1133">Transmembrane helix</keyword>
<protein>
    <submittedName>
        <fullName evidence="2">Uncharacterized protein</fullName>
    </submittedName>
</protein>
<evidence type="ECO:0000256" key="1">
    <source>
        <dbReference type="SAM" id="Phobius"/>
    </source>
</evidence>
<evidence type="ECO:0000313" key="3">
    <source>
        <dbReference type="Proteomes" id="UP000012042"/>
    </source>
</evidence>
<dbReference type="HOGENOM" id="CLU_3397113_0_0_9"/>
<organism evidence="2 3">
    <name type="scientific">Levilactobacillus brevis KB290</name>
    <dbReference type="NCBI Taxonomy" id="1001583"/>
    <lineage>
        <taxon>Bacteria</taxon>
        <taxon>Bacillati</taxon>
        <taxon>Bacillota</taxon>
        <taxon>Bacilli</taxon>
        <taxon>Lactobacillales</taxon>
        <taxon>Lactobacillaceae</taxon>
        <taxon>Levilactobacillus</taxon>
    </lineage>
</organism>
<evidence type="ECO:0000313" key="2">
    <source>
        <dbReference type="EMBL" id="BAN05788.1"/>
    </source>
</evidence>